<dbReference type="EMBL" id="CAJVPU010001587">
    <property type="protein sequence ID" value="CAG8484194.1"/>
    <property type="molecule type" value="Genomic_DNA"/>
</dbReference>
<accession>A0ACA9KQ38</accession>
<evidence type="ECO:0000313" key="1">
    <source>
        <dbReference type="EMBL" id="CAG8484194.1"/>
    </source>
</evidence>
<evidence type="ECO:0000313" key="2">
    <source>
        <dbReference type="Proteomes" id="UP000789702"/>
    </source>
</evidence>
<organism evidence="1 2">
    <name type="scientific">Dentiscutata heterogama</name>
    <dbReference type="NCBI Taxonomy" id="1316150"/>
    <lineage>
        <taxon>Eukaryota</taxon>
        <taxon>Fungi</taxon>
        <taxon>Fungi incertae sedis</taxon>
        <taxon>Mucoromycota</taxon>
        <taxon>Glomeromycotina</taxon>
        <taxon>Glomeromycetes</taxon>
        <taxon>Diversisporales</taxon>
        <taxon>Gigasporaceae</taxon>
        <taxon>Dentiscutata</taxon>
    </lineage>
</organism>
<reference evidence="1" key="1">
    <citation type="submission" date="2021-06" db="EMBL/GenBank/DDBJ databases">
        <authorList>
            <person name="Kallberg Y."/>
            <person name="Tangrot J."/>
            <person name="Rosling A."/>
        </authorList>
    </citation>
    <scope>NUCLEOTIDE SEQUENCE</scope>
    <source>
        <strain evidence="1">IL203A</strain>
    </source>
</reference>
<dbReference type="Proteomes" id="UP000789702">
    <property type="component" value="Unassembled WGS sequence"/>
</dbReference>
<keyword evidence="2" id="KW-1185">Reference proteome</keyword>
<gene>
    <name evidence="1" type="ORF">DHETER_LOCUS2263</name>
</gene>
<protein>
    <submittedName>
        <fullName evidence="1">2521_t:CDS:1</fullName>
    </submittedName>
</protein>
<proteinExistence type="predicted"/>
<name>A0ACA9KQ38_9GLOM</name>
<sequence>MRLSLSHRVYNFLWIYFILRISVVAEYRSYDGVGNNVANSKAGSSGMPYFIIEPITQRFDNSTIGSMLQCPGNYANISVINCTNSLQIGQFPLPRCISNLANSLHKSYVDYNNISYIDSLKSKRKSSHLMTFWIDFLAFDIVKSIETGENYNNGILIPNDDKLYLSYGVENATSPPTPALQFNRTYSVNHGTVNEATSFLDGSSIYGLNETNLNFTLRDPVDLCKMRMNYTVDTADGKFGYLPRGEDGHYLIGHLPKRGGHVFTNVFHVIFIREHNRKCDELRKIYGNSLTDEEYFQEARKWVIALLQVVQYREYLPIIMGTTLPTYTAYNSALTPGLDYFFVTSTFRYGHSEASDNYQIVNQNGEPQSILMLRDLQSPDLLEIYGVPTAVLSLSLQRQEELDIFYSDFMRAQIVGGNFTDIASIDHIRSRDRGMPMYNDVRTALGLTRANTWSDITKDVFVQKRLQTLYTSIDLVEAYVGGLAEDHLQGSNFGQLFQTSMIQQWSLIRDSDRFWYESPDAGFTSAEIDILHNTTLRDVVLRNTPVGTSLPQNLWFVQPRPDLNINNITGDQNDGYPPLNVLTLSNVYKIQWKIISEDIYLKMTMLSDIAWFGFGFNSLDGGMIGTDFLIVNTINSSSVSAGNYHSDGYRPPIKDDNQFVEVISFNVSKGLTQVEVKRPLNAPGKLPISNKMTNVIYAWNPSSSYLSYHGGNRNKALINFFDGGIVSSSGIGDSMFLTRLAHGISMTLTWSVLFPVSIFIVRYMKHNDNHMKQHRNIQIFGSVSVFTFGSAAMAISQDQQRTLHGVLGITLYTGVFLQITLGALTIWGLASVESANHGIFSYIKTFHLFVGAGLMILASVNIYLGIEQLNVSPIFTYIYFTWLGILVLLYICTECWYKYNNSNKLFKIINDPEVNNKRGRLRSEIPIEVYENLPTFTWKMINERIIGGALLVVAENLVFDIRKWIYTHPGGVKILQRVIGTDISDAFFNDKNLEIKTDEFKDKDSVHGVDLYEEGEDRNKRKSSIKRKQTIADTLDRINVTLVRDLRIVMHSHSKFATAKLASMVIGKLEKTEFDEFKKDSTSENIISSSAMLPRETESFKRYVLVNKDNVTGIYAERPVKKFIFQVIDPNDIVPKIMPGDYIEIMCHIEGQVVIRCYNLFKLKSPKCFSIIVKIYKDGLMSTYLDKLLDGFEIKVRGPFGIDKRMDELIPRQSISNHNSLLNSNPLLNPYSEDGCWDTLFMLCGGSGLSPMLQLIDYHFEHEDKDFKLYLLFANEKLHDIIHKRYLDKLEITSNGKLHVTYILKFPPKKWDGLIGHIDENIIFDWISENYTPKPSEYINIIDQKFTTESPRESIEVERSSQAEASIQVNDNFIHNNRNEYMSALARDESGFKLVSCGPLAMLNVVNEILENMKFPDKKFIIIR</sequence>
<comment type="caution">
    <text evidence="1">The sequence shown here is derived from an EMBL/GenBank/DDBJ whole genome shotgun (WGS) entry which is preliminary data.</text>
</comment>